<proteinExistence type="predicted"/>
<reference evidence="1" key="2">
    <citation type="journal article" date="2014" name="ISME J.">
        <title>Microbial stratification in low pH oxic and suboxic macroscopic growths along an acid mine drainage.</title>
        <authorList>
            <person name="Mendez-Garcia C."/>
            <person name="Mesa V."/>
            <person name="Sprenger R.R."/>
            <person name="Richter M."/>
            <person name="Diez M.S."/>
            <person name="Solano J."/>
            <person name="Bargiela R."/>
            <person name="Golyshina O.V."/>
            <person name="Manteca A."/>
            <person name="Ramos J.L."/>
            <person name="Gallego J.R."/>
            <person name="Llorente I."/>
            <person name="Martins Dos Santos V.A."/>
            <person name="Jensen O.N."/>
            <person name="Pelaez A.I."/>
            <person name="Sanchez J."/>
            <person name="Ferrer M."/>
        </authorList>
    </citation>
    <scope>NUCLEOTIDE SEQUENCE</scope>
</reference>
<name>T1BI95_9ZZZZ</name>
<protein>
    <submittedName>
        <fullName evidence="1">Repressor protein from prophage</fullName>
    </submittedName>
</protein>
<organism evidence="1">
    <name type="scientific">mine drainage metagenome</name>
    <dbReference type="NCBI Taxonomy" id="410659"/>
    <lineage>
        <taxon>unclassified sequences</taxon>
        <taxon>metagenomes</taxon>
        <taxon>ecological metagenomes</taxon>
    </lineage>
</organism>
<dbReference type="AlphaFoldDB" id="T1BI95"/>
<accession>T1BI95</accession>
<comment type="caution">
    <text evidence="1">The sequence shown here is derived from an EMBL/GenBank/DDBJ whole genome shotgun (WGS) entry which is preliminary data.</text>
</comment>
<feature type="non-terminal residue" evidence="1">
    <location>
        <position position="81"/>
    </location>
</feature>
<evidence type="ECO:0000313" key="1">
    <source>
        <dbReference type="EMBL" id="EQD72671.1"/>
    </source>
</evidence>
<gene>
    <name evidence="1" type="ORF">B1A_05338</name>
</gene>
<dbReference type="EMBL" id="AUZX01003886">
    <property type="protein sequence ID" value="EQD72671.1"/>
    <property type="molecule type" value="Genomic_DNA"/>
</dbReference>
<sequence>STEPIFVVRNTVISLSILLLTGTGCNYSMDHAHGWRSYVKTRVPFMIDSSDASFKDVEQIDVRTVAEHIENIRGVFDPSIS</sequence>
<reference evidence="1" key="1">
    <citation type="submission" date="2013-08" db="EMBL/GenBank/DDBJ databases">
        <authorList>
            <person name="Mendez C."/>
            <person name="Richter M."/>
            <person name="Ferrer M."/>
            <person name="Sanchez J."/>
        </authorList>
    </citation>
    <scope>NUCLEOTIDE SEQUENCE</scope>
</reference>
<feature type="non-terminal residue" evidence="1">
    <location>
        <position position="1"/>
    </location>
</feature>